<dbReference type="GO" id="GO:0012505">
    <property type="term" value="C:endomembrane system"/>
    <property type="evidence" value="ECO:0007669"/>
    <property type="project" value="UniProtKB-SubCell"/>
</dbReference>
<dbReference type="EMBL" id="AUZZ01004265">
    <property type="protein sequence ID" value="EQD54234.1"/>
    <property type="molecule type" value="Genomic_DNA"/>
</dbReference>
<dbReference type="GO" id="GO:0009678">
    <property type="term" value="F:diphosphate hydrolysis-driven proton transmembrane transporter activity"/>
    <property type="evidence" value="ECO:0007669"/>
    <property type="project" value="InterPro"/>
</dbReference>
<feature type="transmembrane region" description="Helical" evidence="9">
    <location>
        <begin position="130"/>
        <end position="157"/>
    </location>
</feature>
<evidence type="ECO:0000256" key="3">
    <source>
        <dbReference type="ARBA" id="ARBA00022692"/>
    </source>
</evidence>
<evidence type="ECO:0000256" key="4">
    <source>
        <dbReference type="ARBA" id="ARBA00022842"/>
    </source>
</evidence>
<dbReference type="PANTHER" id="PTHR31998">
    <property type="entry name" value="K(+)-INSENSITIVE PYROPHOSPHATE-ENERGIZED PROTON PUMP"/>
    <property type="match status" value="1"/>
</dbReference>
<keyword evidence="3 9" id="KW-0812">Transmembrane</keyword>
<evidence type="ECO:0000256" key="2">
    <source>
        <dbReference type="ARBA" id="ARBA00022448"/>
    </source>
</evidence>
<keyword evidence="2" id="KW-0813">Transport</keyword>
<comment type="subcellular location">
    <subcellularLocation>
        <location evidence="1">Endomembrane system</location>
        <topology evidence="1">Multi-pass membrane protein</topology>
    </subcellularLocation>
</comment>
<feature type="transmembrane region" description="Helical" evidence="9">
    <location>
        <begin position="59"/>
        <end position="80"/>
    </location>
</feature>
<dbReference type="Pfam" id="PF03030">
    <property type="entry name" value="H_PPase"/>
    <property type="match status" value="1"/>
</dbReference>
<name>T1BLS2_9ZZZZ</name>
<keyword evidence="4" id="KW-0460">Magnesium</keyword>
<keyword evidence="7" id="KW-0406">Ion transport</keyword>
<reference evidence="10" key="1">
    <citation type="submission" date="2013-08" db="EMBL/GenBank/DDBJ databases">
        <authorList>
            <person name="Mendez C."/>
            <person name="Richter M."/>
            <person name="Ferrer M."/>
            <person name="Sanchez J."/>
        </authorList>
    </citation>
    <scope>NUCLEOTIDE SEQUENCE</scope>
</reference>
<keyword evidence="5" id="KW-1278">Translocase</keyword>
<keyword evidence="8 9" id="KW-0472">Membrane</keyword>
<evidence type="ECO:0000256" key="9">
    <source>
        <dbReference type="SAM" id="Phobius"/>
    </source>
</evidence>
<gene>
    <name evidence="10" type="ORF">B2A_06074</name>
</gene>
<dbReference type="GO" id="GO:0016020">
    <property type="term" value="C:membrane"/>
    <property type="evidence" value="ECO:0007669"/>
    <property type="project" value="InterPro"/>
</dbReference>
<evidence type="ECO:0000313" key="10">
    <source>
        <dbReference type="EMBL" id="EQD54234.1"/>
    </source>
</evidence>
<feature type="non-terminal residue" evidence="10">
    <location>
        <position position="164"/>
    </location>
</feature>
<feature type="transmembrane region" description="Helical" evidence="9">
    <location>
        <begin position="86"/>
        <end position="109"/>
    </location>
</feature>
<keyword evidence="10" id="KW-0378">Hydrolase</keyword>
<evidence type="ECO:0000256" key="8">
    <source>
        <dbReference type="ARBA" id="ARBA00023136"/>
    </source>
</evidence>
<feature type="transmembrane region" description="Helical" evidence="9">
    <location>
        <begin position="12"/>
        <end position="31"/>
    </location>
</feature>
<evidence type="ECO:0000256" key="6">
    <source>
        <dbReference type="ARBA" id="ARBA00022989"/>
    </source>
</evidence>
<proteinExistence type="predicted"/>
<organism evidence="10">
    <name type="scientific">mine drainage metagenome</name>
    <dbReference type="NCBI Taxonomy" id="410659"/>
    <lineage>
        <taxon>unclassified sequences</taxon>
        <taxon>metagenomes</taxon>
        <taxon>ecological metagenomes</taxon>
    </lineage>
</organism>
<evidence type="ECO:0000256" key="5">
    <source>
        <dbReference type="ARBA" id="ARBA00022967"/>
    </source>
</evidence>
<dbReference type="EC" id="3.6.1.1" evidence="10"/>
<dbReference type="InterPro" id="IPR004131">
    <property type="entry name" value="PPase-energised_H-pump"/>
</dbReference>
<evidence type="ECO:0000256" key="1">
    <source>
        <dbReference type="ARBA" id="ARBA00004127"/>
    </source>
</evidence>
<accession>T1BLS2</accession>
<dbReference type="AlphaFoldDB" id="T1BLS2"/>
<evidence type="ECO:0000256" key="7">
    <source>
        <dbReference type="ARBA" id="ARBA00023065"/>
    </source>
</evidence>
<sequence length="164" mass="16826">MGISTTQLEILIFLAAALALVYAAVQTVLVLRQDDGDEKMRGIAQAIREGAVAFLRREYTVVFTVAAILAVLIALAFGITGAGAPYAIGFVFGAAGSALAGAVGMLVSVRANVRTAAKARGGDLGGTMRFAFQGGTVTGLSVAGLALLELIGFFVLFRGNVLNM</sequence>
<comment type="caution">
    <text evidence="10">The sequence shown here is derived from an EMBL/GenBank/DDBJ whole genome shotgun (WGS) entry which is preliminary data.</text>
</comment>
<dbReference type="GO" id="GO:0004427">
    <property type="term" value="F:inorganic diphosphate phosphatase activity"/>
    <property type="evidence" value="ECO:0007669"/>
    <property type="project" value="UniProtKB-EC"/>
</dbReference>
<reference evidence="10" key="2">
    <citation type="journal article" date="2014" name="ISME J.">
        <title>Microbial stratification in low pH oxic and suboxic macroscopic growths along an acid mine drainage.</title>
        <authorList>
            <person name="Mendez-Garcia C."/>
            <person name="Mesa V."/>
            <person name="Sprenger R.R."/>
            <person name="Richter M."/>
            <person name="Diez M.S."/>
            <person name="Solano J."/>
            <person name="Bargiela R."/>
            <person name="Golyshina O.V."/>
            <person name="Manteca A."/>
            <person name="Ramos J.L."/>
            <person name="Gallego J.R."/>
            <person name="Llorente I."/>
            <person name="Martins Dos Santos V.A."/>
            <person name="Jensen O.N."/>
            <person name="Pelaez A.I."/>
            <person name="Sanchez J."/>
            <person name="Ferrer M."/>
        </authorList>
    </citation>
    <scope>NUCLEOTIDE SEQUENCE</scope>
</reference>
<keyword evidence="6 9" id="KW-1133">Transmembrane helix</keyword>
<protein>
    <submittedName>
        <fullName evidence="10">Inorganic H+ pyrophosphatase</fullName>
        <ecNumber evidence="10">3.6.1.1</ecNumber>
    </submittedName>
</protein>